<feature type="coiled-coil region" evidence="1">
    <location>
        <begin position="196"/>
        <end position="223"/>
    </location>
</feature>
<sequence length="314" mass="33124" precursor="true">MTIDGTQSRRSWLPWATTIAVLLIATTACAGGTSSHLSQGADDAPAATGAPTYTQPPAAPMRESMQQAPQYGPPTEAKRDIVKTGTMTITVSNPSEAADKAAGFAESANGRVESRSEDAGSGSGRAHTAIVLRVPAAKLDGVLRDLKELGKVKSADTKSDDVTAQRVDLDARIAALQTSVDRLLGIMRDSKDTEALIQAETELSKRQADLDSLRAQRNQLGEQVAYSSVTVTFLAEQAGLPPTPPEYQGFFGQIERGWDGLVAAGNNVLLLVGLLLPWLGAFAVLGGIGYGVRRVVQQRRSEASQLSAQKADTP</sequence>
<feature type="domain" description="DUF4349" evidence="4">
    <location>
        <begin position="79"/>
        <end position="288"/>
    </location>
</feature>
<feature type="transmembrane region" description="Helical" evidence="3">
    <location>
        <begin position="268"/>
        <end position="292"/>
    </location>
</feature>
<reference evidence="5 6" key="1">
    <citation type="journal article" date="2019" name="Sci. Rep.">
        <title>Extended insight into the Mycobacterium chelonae-abscessus complex through whole genome sequencing of Mycobacterium salmoniphilum outbreak and Mycobacterium salmoniphilum-like strains.</title>
        <authorList>
            <person name="Behra P.R.K."/>
            <person name="Das S."/>
            <person name="Pettersson B.M.F."/>
            <person name="Shirreff L."/>
            <person name="DuCote T."/>
            <person name="Jacobsson K.G."/>
            <person name="Ennis D.G."/>
            <person name="Kirsebom L.A."/>
        </authorList>
    </citation>
    <scope>NUCLEOTIDE SEQUENCE [LARGE SCALE GENOMIC DNA]</scope>
    <source>
        <strain evidence="5 6">CCUG 60884</strain>
    </source>
</reference>
<feature type="transmembrane region" description="Helical" evidence="3">
    <location>
        <begin position="12"/>
        <end position="33"/>
    </location>
</feature>
<evidence type="ECO:0000313" key="5">
    <source>
        <dbReference type="EMBL" id="TDZ99790.1"/>
    </source>
</evidence>
<dbReference type="AlphaFoldDB" id="A0A4R8SMP0"/>
<organism evidence="5 6">
    <name type="scientific">Mycobacteroides salmoniphilum</name>
    <dbReference type="NCBI Taxonomy" id="404941"/>
    <lineage>
        <taxon>Bacteria</taxon>
        <taxon>Bacillati</taxon>
        <taxon>Actinomycetota</taxon>
        <taxon>Actinomycetes</taxon>
        <taxon>Mycobacteriales</taxon>
        <taxon>Mycobacteriaceae</taxon>
        <taxon>Mycobacteroides</taxon>
    </lineage>
</organism>
<keyword evidence="3" id="KW-0812">Transmembrane</keyword>
<keyword evidence="3" id="KW-0472">Membrane</keyword>
<dbReference type="Pfam" id="PF14257">
    <property type="entry name" value="DUF4349"/>
    <property type="match status" value="1"/>
</dbReference>
<evidence type="ECO:0000313" key="6">
    <source>
        <dbReference type="Proteomes" id="UP000294604"/>
    </source>
</evidence>
<evidence type="ECO:0000256" key="2">
    <source>
        <dbReference type="SAM" id="MobiDB-lite"/>
    </source>
</evidence>
<evidence type="ECO:0000256" key="3">
    <source>
        <dbReference type="SAM" id="Phobius"/>
    </source>
</evidence>
<feature type="compositionally biased region" description="Low complexity" evidence="2">
    <location>
        <begin position="39"/>
        <end position="56"/>
    </location>
</feature>
<keyword evidence="1" id="KW-0175">Coiled coil</keyword>
<dbReference type="STRING" id="404941.GCA_002013645_00968"/>
<evidence type="ECO:0000256" key="1">
    <source>
        <dbReference type="SAM" id="Coils"/>
    </source>
</evidence>
<dbReference type="Proteomes" id="UP000294604">
    <property type="component" value="Unassembled WGS sequence"/>
</dbReference>
<proteinExistence type="predicted"/>
<dbReference type="EMBL" id="PECL01000015">
    <property type="protein sequence ID" value="TDZ99790.1"/>
    <property type="molecule type" value="Genomic_DNA"/>
</dbReference>
<gene>
    <name evidence="5" type="ORF">CCUG60884_04861</name>
</gene>
<dbReference type="InterPro" id="IPR025645">
    <property type="entry name" value="DUF4349"/>
</dbReference>
<keyword evidence="3" id="KW-1133">Transmembrane helix</keyword>
<name>A0A4R8SMP0_9MYCO</name>
<accession>A0A4R8SMP0</accession>
<protein>
    <recommendedName>
        <fullName evidence="4">DUF4349 domain-containing protein</fullName>
    </recommendedName>
</protein>
<evidence type="ECO:0000259" key="4">
    <source>
        <dbReference type="Pfam" id="PF14257"/>
    </source>
</evidence>
<feature type="region of interest" description="Disordered" evidence="2">
    <location>
        <begin position="32"/>
        <end position="76"/>
    </location>
</feature>
<feature type="region of interest" description="Disordered" evidence="2">
    <location>
        <begin position="104"/>
        <end position="123"/>
    </location>
</feature>
<comment type="caution">
    <text evidence="5">The sequence shown here is derived from an EMBL/GenBank/DDBJ whole genome shotgun (WGS) entry which is preliminary data.</text>
</comment>